<dbReference type="EMBL" id="BLAJ01000002">
    <property type="protein sequence ID" value="GES49095.1"/>
    <property type="molecule type" value="Genomic_DNA"/>
</dbReference>
<accession>A0ABQ0Z0M1</accession>
<evidence type="ECO:0000313" key="2">
    <source>
        <dbReference type="EMBL" id="GES49095.1"/>
    </source>
</evidence>
<protein>
    <submittedName>
        <fullName evidence="2">Uncharacterized protein</fullName>
    </submittedName>
</protein>
<keyword evidence="3" id="KW-1185">Reference proteome</keyword>
<name>A0ABQ0Z0M1_9HYPH</name>
<proteinExistence type="predicted"/>
<dbReference type="RefSeq" id="WP_145319391.1">
    <property type="nucleotide sequence ID" value="NZ_BLAJ01000002.1"/>
</dbReference>
<comment type="caution">
    <text evidence="2">The sequence shown here is derived from an EMBL/GenBank/DDBJ whole genome shotgun (WGS) entry which is preliminary data.</text>
</comment>
<evidence type="ECO:0000313" key="3">
    <source>
        <dbReference type="Proteomes" id="UP000390335"/>
    </source>
</evidence>
<gene>
    <name evidence="2" type="ORF">RsS93_17090</name>
</gene>
<reference evidence="2 3" key="1">
    <citation type="journal article" date="2020" name="Genome Biol. Evol.">
        <title>Rhizobium dioscoreae sp. nov., a plant growth-promoting bacterium isolated from yam (Dioscorea species).</title>
        <authorList>
            <person name="Ouyabe M."/>
            <person name="Tanaka N."/>
            <person name="Shiwa Y."/>
            <person name="Fujita N."/>
            <person name="Kikuno H."/>
            <person name="Babil P."/>
            <person name="Shiwachi H."/>
        </authorList>
    </citation>
    <scope>NUCLEOTIDE SEQUENCE [LARGE SCALE GENOMIC DNA]</scope>
    <source>
        <strain evidence="2 3">S-93</strain>
    </source>
</reference>
<organism evidence="2 3">
    <name type="scientific">Rhizobium dioscoreae</name>
    <dbReference type="NCBI Taxonomy" id="2653122"/>
    <lineage>
        <taxon>Bacteria</taxon>
        <taxon>Pseudomonadati</taxon>
        <taxon>Pseudomonadota</taxon>
        <taxon>Alphaproteobacteria</taxon>
        <taxon>Hyphomicrobiales</taxon>
        <taxon>Rhizobiaceae</taxon>
        <taxon>Rhizobium/Agrobacterium group</taxon>
        <taxon>Rhizobium</taxon>
    </lineage>
</organism>
<evidence type="ECO:0000256" key="1">
    <source>
        <dbReference type="SAM" id="MobiDB-lite"/>
    </source>
</evidence>
<dbReference type="Proteomes" id="UP000390335">
    <property type="component" value="Unassembled WGS sequence"/>
</dbReference>
<sequence>MKMQRSIRSEPNFSPGGGIRKQRKSLNSTASVPAIHNCRVEGSRSQAAGIMIEFIANAEIAMKEKNASGRAFNAAYMFRQYFFTGKQSVLR</sequence>
<feature type="region of interest" description="Disordered" evidence="1">
    <location>
        <begin position="1"/>
        <end position="31"/>
    </location>
</feature>